<accession>A0A137S3L5</accession>
<proteinExistence type="predicted"/>
<feature type="region of interest" description="Disordered" evidence="1">
    <location>
        <begin position="324"/>
        <end position="345"/>
    </location>
</feature>
<evidence type="ECO:0000256" key="2">
    <source>
        <dbReference type="SAM" id="Phobius"/>
    </source>
</evidence>
<evidence type="ECO:0000256" key="1">
    <source>
        <dbReference type="SAM" id="MobiDB-lite"/>
    </source>
</evidence>
<dbReference type="Proteomes" id="UP000070282">
    <property type="component" value="Unassembled WGS sequence"/>
</dbReference>
<evidence type="ECO:0000259" key="3">
    <source>
        <dbReference type="Pfam" id="PF20455"/>
    </source>
</evidence>
<evidence type="ECO:0000313" key="4">
    <source>
        <dbReference type="EMBL" id="KXO07030.1"/>
    </source>
</evidence>
<gene>
    <name evidence="4" type="ORF">J122_3524</name>
</gene>
<feature type="domain" description="DUF6708" evidence="3">
    <location>
        <begin position="100"/>
        <end position="295"/>
    </location>
</feature>
<dbReference type="InterPro" id="IPR046554">
    <property type="entry name" value="DUF6708"/>
</dbReference>
<keyword evidence="5" id="KW-1185">Reference proteome</keyword>
<feature type="transmembrane region" description="Helical" evidence="2">
    <location>
        <begin position="61"/>
        <end position="82"/>
    </location>
</feature>
<feature type="transmembrane region" description="Helical" evidence="2">
    <location>
        <begin position="262"/>
        <end position="281"/>
    </location>
</feature>
<dbReference type="Pfam" id="PF20455">
    <property type="entry name" value="DUF6708"/>
    <property type="match status" value="1"/>
</dbReference>
<comment type="caution">
    <text evidence="4">The sequence shown here is derived from an EMBL/GenBank/DDBJ whole genome shotgun (WGS) entry which is preliminary data.</text>
</comment>
<sequence length="345" mass="39953">MIENVRQLFKMVVDKVGDSSRVRILKGSSNSGSYPSLPGLLEAQNEEYLSLRTASADLKGIFTGMGFLLGGYGFCLFALIFLSSDVSSIDWWLLFYSILAIVLPLVWETSRPPSLPIIFNRRTQEIYYDRKGQLYHAIWEGIEAAAYEYNMVNQNTGSMPHGSLEIILQKFGEPDERIVLSLSGGAAGRRLATLISMWEYVRRYMTIGPWFDEAGRKTDQINPFIEKTLKEGRMSFLDYERSNREYLAQERREGNGISGTAVFLWVGSYLFFPMAYGMEVVQRSDRKKTMRQWPEVVRVRLHPNGPKTRLIDIEESYLVQREKEEQQKQKELEELHERMRRTLPR</sequence>
<dbReference type="AlphaFoldDB" id="A0A137S3L5"/>
<keyword evidence="2" id="KW-0812">Transmembrane</keyword>
<reference evidence="5" key="1">
    <citation type="submission" date="2015-12" db="EMBL/GenBank/DDBJ databases">
        <authorList>
            <person name="Lima A."/>
            <person name="Farahani Zayas N."/>
            <person name="Castro Da Silva M.A."/>
            <person name="Cabral A."/>
            <person name="Pessatti M.L."/>
        </authorList>
    </citation>
    <scope>NUCLEOTIDE SEQUENCE [LARGE SCALE GENOMIC DNA]</scope>
    <source>
        <strain evidence="5">LAMA 842</strain>
    </source>
</reference>
<dbReference type="PATRIC" id="fig|1306954.6.peg.2090"/>
<protein>
    <recommendedName>
        <fullName evidence="3">DUF6708 domain-containing protein</fullName>
    </recommendedName>
</protein>
<keyword evidence="2" id="KW-0472">Membrane</keyword>
<feature type="compositionally biased region" description="Basic and acidic residues" evidence="1">
    <location>
        <begin position="324"/>
        <end position="337"/>
    </location>
</feature>
<dbReference type="RefSeq" id="WP_061333318.1">
    <property type="nucleotide sequence ID" value="NZ_LOCO01000026.1"/>
</dbReference>
<evidence type="ECO:0000313" key="5">
    <source>
        <dbReference type="Proteomes" id="UP000070282"/>
    </source>
</evidence>
<keyword evidence="2" id="KW-1133">Transmembrane helix</keyword>
<name>A0A137S3L5_9GAMM</name>
<feature type="transmembrane region" description="Helical" evidence="2">
    <location>
        <begin position="89"/>
        <end position="107"/>
    </location>
</feature>
<organism evidence="4 5">
    <name type="scientific">Marinobacter excellens LAMA 842</name>
    <dbReference type="NCBI Taxonomy" id="1306954"/>
    <lineage>
        <taxon>Bacteria</taxon>
        <taxon>Pseudomonadati</taxon>
        <taxon>Pseudomonadota</taxon>
        <taxon>Gammaproteobacteria</taxon>
        <taxon>Pseudomonadales</taxon>
        <taxon>Marinobacteraceae</taxon>
        <taxon>Marinobacter</taxon>
    </lineage>
</organism>
<dbReference type="EMBL" id="LOCO01000026">
    <property type="protein sequence ID" value="KXO07030.1"/>
    <property type="molecule type" value="Genomic_DNA"/>
</dbReference>